<proteinExistence type="predicted"/>
<evidence type="ECO:0000313" key="1">
    <source>
        <dbReference type="EMBL" id="GCL38942.1"/>
    </source>
</evidence>
<gene>
    <name evidence="1" type="ORF">SR1949_40620</name>
</gene>
<name>A0A480A377_9CYAN</name>
<accession>A0A480A377</accession>
<sequence>MVKWDEGLLVGVRTEDIEWMVVVMVVLKAEDRHQALFVYQESRVARHQSGGTSQ</sequence>
<dbReference type="AlphaFoldDB" id="A0A480A377"/>
<evidence type="ECO:0008006" key="3">
    <source>
        <dbReference type="Google" id="ProtNLM"/>
    </source>
</evidence>
<protein>
    <recommendedName>
        <fullName evidence="3">Transposase</fullName>
    </recommendedName>
</protein>
<reference evidence="2" key="1">
    <citation type="submission" date="2019-02" db="EMBL/GenBank/DDBJ databases">
        <title>Draft genome sequence of Sphaerospermopsis reniformis NIES-1949.</title>
        <authorList>
            <person name="Yamaguchi H."/>
            <person name="Suzuki S."/>
            <person name="Kawachi M."/>
        </authorList>
    </citation>
    <scope>NUCLEOTIDE SEQUENCE [LARGE SCALE GENOMIC DNA]</scope>
    <source>
        <strain evidence="2">NIES-1949</strain>
    </source>
</reference>
<dbReference type="Proteomes" id="UP000300142">
    <property type="component" value="Unassembled WGS sequence"/>
</dbReference>
<evidence type="ECO:0000313" key="2">
    <source>
        <dbReference type="Proteomes" id="UP000300142"/>
    </source>
</evidence>
<organism evidence="1 2">
    <name type="scientific">Sphaerospermopsis reniformis</name>
    <dbReference type="NCBI Taxonomy" id="531300"/>
    <lineage>
        <taxon>Bacteria</taxon>
        <taxon>Bacillati</taxon>
        <taxon>Cyanobacteriota</taxon>
        <taxon>Cyanophyceae</taxon>
        <taxon>Nostocales</taxon>
        <taxon>Aphanizomenonaceae</taxon>
        <taxon>Sphaerospermopsis</taxon>
    </lineage>
</organism>
<comment type="caution">
    <text evidence="1">The sequence shown here is derived from an EMBL/GenBank/DDBJ whole genome shotgun (WGS) entry which is preliminary data.</text>
</comment>
<dbReference type="EMBL" id="BJCE01000190">
    <property type="protein sequence ID" value="GCL38942.1"/>
    <property type="molecule type" value="Genomic_DNA"/>
</dbReference>
<keyword evidence="2" id="KW-1185">Reference proteome</keyword>